<evidence type="ECO:0000256" key="1">
    <source>
        <dbReference type="SAM" id="MobiDB-lite"/>
    </source>
</evidence>
<proteinExistence type="predicted"/>
<keyword evidence="2" id="KW-0548">Nucleotidyltransferase</keyword>
<accession>A0A9P4QBT5</accession>
<dbReference type="GO" id="GO:0016779">
    <property type="term" value="F:nucleotidyltransferase activity"/>
    <property type="evidence" value="ECO:0007669"/>
    <property type="project" value="UniProtKB-KW"/>
</dbReference>
<dbReference type="EMBL" id="MU003787">
    <property type="protein sequence ID" value="KAF2721792.1"/>
    <property type="molecule type" value="Genomic_DNA"/>
</dbReference>
<dbReference type="SUPFAM" id="SSF52374">
    <property type="entry name" value="Nucleotidylyl transferase"/>
    <property type="match status" value="1"/>
</dbReference>
<feature type="region of interest" description="Disordered" evidence="1">
    <location>
        <begin position="272"/>
        <end position="297"/>
    </location>
</feature>
<gene>
    <name evidence="2" type="ORF">K431DRAFT_284478</name>
</gene>
<protein>
    <submittedName>
        <fullName evidence="2">Pantetheine-phosphate adenylyltransferase family protein</fullName>
    </submittedName>
</protein>
<dbReference type="AlphaFoldDB" id="A0A9P4QBT5"/>
<feature type="compositionally biased region" description="Basic and acidic residues" evidence="1">
    <location>
        <begin position="280"/>
        <end position="292"/>
    </location>
</feature>
<evidence type="ECO:0000313" key="2">
    <source>
        <dbReference type="EMBL" id="KAF2721792.1"/>
    </source>
</evidence>
<dbReference type="Proteomes" id="UP000799441">
    <property type="component" value="Unassembled WGS sequence"/>
</dbReference>
<dbReference type="OrthoDB" id="330671at2759"/>
<name>A0A9P4QBT5_9PEZI</name>
<organism evidence="2 3">
    <name type="scientific">Polychaeton citri CBS 116435</name>
    <dbReference type="NCBI Taxonomy" id="1314669"/>
    <lineage>
        <taxon>Eukaryota</taxon>
        <taxon>Fungi</taxon>
        <taxon>Dikarya</taxon>
        <taxon>Ascomycota</taxon>
        <taxon>Pezizomycotina</taxon>
        <taxon>Dothideomycetes</taxon>
        <taxon>Dothideomycetidae</taxon>
        <taxon>Capnodiales</taxon>
        <taxon>Capnodiaceae</taxon>
        <taxon>Polychaeton</taxon>
    </lineage>
</organism>
<sequence length="402" mass="43997">MADERPARFLLLLPPLPTPQTSSNLKAVYGDAICEVLKEAASSSSKSTKPAILEITLTCPHLLASLRIPRAHLYYQTEPSLAALYRLVCILAYEKDINIEDADGVDVRILLVAWSPERQASGWEPSSYGPVIKVQTLARSSRQWDSIFGIESEAGIALGRAFLRSRTSAKVEMLLAGTALSHENSTQLPMQGTPTHSHVAVGGTFDHLHIGHKLLLTMTVFTVNLSTSGCSVTIGITGHQYLAGKKSNEHLLESWDDRQRAVQEFIASLIEFPDASSPPERPEPEVTERDDPGPNNHTIDYRYFNGLTVRCTEILDAFGPTITDQSLSALVISAETRSGGDAVNDRRMAPEKGWRPMRVFEVEVLDAHDDGNGPEKEGFGSKISSTAIRERLAKKAQQTAQA</sequence>
<keyword evidence="3" id="KW-1185">Reference proteome</keyword>
<dbReference type="GO" id="GO:0015937">
    <property type="term" value="P:coenzyme A biosynthetic process"/>
    <property type="evidence" value="ECO:0007669"/>
    <property type="project" value="TreeGrafter"/>
</dbReference>
<dbReference type="InterPro" id="IPR014729">
    <property type="entry name" value="Rossmann-like_a/b/a_fold"/>
</dbReference>
<dbReference type="GO" id="GO:0004140">
    <property type="term" value="F:dephospho-CoA kinase activity"/>
    <property type="evidence" value="ECO:0007669"/>
    <property type="project" value="TreeGrafter"/>
</dbReference>
<comment type="caution">
    <text evidence="2">The sequence shown here is derived from an EMBL/GenBank/DDBJ whole genome shotgun (WGS) entry which is preliminary data.</text>
</comment>
<keyword evidence="2" id="KW-0808">Transferase</keyword>
<reference evidence="2" key="1">
    <citation type="journal article" date="2020" name="Stud. Mycol.">
        <title>101 Dothideomycetes genomes: a test case for predicting lifestyles and emergence of pathogens.</title>
        <authorList>
            <person name="Haridas S."/>
            <person name="Albert R."/>
            <person name="Binder M."/>
            <person name="Bloem J."/>
            <person name="Labutti K."/>
            <person name="Salamov A."/>
            <person name="Andreopoulos B."/>
            <person name="Baker S."/>
            <person name="Barry K."/>
            <person name="Bills G."/>
            <person name="Bluhm B."/>
            <person name="Cannon C."/>
            <person name="Castanera R."/>
            <person name="Culley D."/>
            <person name="Daum C."/>
            <person name="Ezra D."/>
            <person name="Gonzalez J."/>
            <person name="Henrissat B."/>
            <person name="Kuo A."/>
            <person name="Liang C."/>
            <person name="Lipzen A."/>
            <person name="Lutzoni F."/>
            <person name="Magnuson J."/>
            <person name="Mondo S."/>
            <person name="Nolan M."/>
            <person name="Ohm R."/>
            <person name="Pangilinan J."/>
            <person name="Park H.-J."/>
            <person name="Ramirez L."/>
            <person name="Alfaro M."/>
            <person name="Sun H."/>
            <person name="Tritt A."/>
            <person name="Yoshinaga Y."/>
            <person name="Zwiers L.-H."/>
            <person name="Turgeon B."/>
            <person name="Goodwin S."/>
            <person name="Spatafora J."/>
            <person name="Crous P."/>
            <person name="Grigoriev I."/>
        </authorList>
    </citation>
    <scope>NUCLEOTIDE SEQUENCE</scope>
    <source>
        <strain evidence="2">CBS 116435</strain>
    </source>
</reference>
<dbReference type="Gene3D" id="3.40.50.620">
    <property type="entry name" value="HUPs"/>
    <property type="match status" value="1"/>
</dbReference>
<evidence type="ECO:0000313" key="3">
    <source>
        <dbReference type="Proteomes" id="UP000799441"/>
    </source>
</evidence>
<dbReference type="PANTHER" id="PTHR10695:SF46">
    <property type="entry name" value="BIFUNCTIONAL COENZYME A SYNTHASE-RELATED"/>
    <property type="match status" value="1"/>
</dbReference>
<dbReference type="PANTHER" id="PTHR10695">
    <property type="entry name" value="DEPHOSPHO-COA KINASE-RELATED"/>
    <property type="match status" value="1"/>
</dbReference>